<reference evidence="1 2" key="1">
    <citation type="submission" date="2022-05" db="EMBL/GenBank/DDBJ databases">
        <authorList>
            <person name="Park J.-S."/>
        </authorList>
    </citation>
    <scope>NUCLEOTIDE SEQUENCE [LARGE SCALE GENOMIC DNA]</scope>
    <source>
        <strain evidence="1 2">2012CJ34-2</strain>
    </source>
</reference>
<evidence type="ECO:0008006" key="3">
    <source>
        <dbReference type="Google" id="ProtNLM"/>
    </source>
</evidence>
<evidence type="ECO:0000313" key="1">
    <source>
        <dbReference type="EMBL" id="MCL6269640.1"/>
    </source>
</evidence>
<comment type="caution">
    <text evidence="1">The sequence shown here is derived from an EMBL/GenBank/DDBJ whole genome shotgun (WGS) entry which is preliminary data.</text>
</comment>
<accession>A0ABT0PE54</accession>
<gene>
    <name evidence="1" type="ORF">M3P05_06755</name>
</gene>
<sequence length="116" mass="12987">MIDCALEFEGDMCGWEGGKTSVFVTNSFATEGFKPGLKPRQWNVVIGKKVSIESEVNLQIQNLENEDTIKWIDSSGVVSSVVADSKSYEGTHFLSSDFLRVEVGERLRERPIRELS</sequence>
<name>A0ABT0PE54_9GAMM</name>
<proteinExistence type="predicted"/>
<organism evidence="1 2">
    <name type="scientific">Parendozoicomonas callyspongiae</name>
    <dbReference type="NCBI Taxonomy" id="2942213"/>
    <lineage>
        <taxon>Bacteria</taxon>
        <taxon>Pseudomonadati</taxon>
        <taxon>Pseudomonadota</taxon>
        <taxon>Gammaproteobacteria</taxon>
        <taxon>Oceanospirillales</taxon>
        <taxon>Endozoicomonadaceae</taxon>
        <taxon>Parendozoicomonas</taxon>
    </lineage>
</organism>
<dbReference type="EMBL" id="JAMFLX010000007">
    <property type="protein sequence ID" value="MCL6269640.1"/>
    <property type="molecule type" value="Genomic_DNA"/>
</dbReference>
<evidence type="ECO:0000313" key="2">
    <source>
        <dbReference type="Proteomes" id="UP001203338"/>
    </source>
</evidence>
<dbReference type="RefSeq" id="WP_249698703.1">
    <property type="nucleotide sequence ID" value="NZ_JAMFLX010000007.1"/>
</dbReference>
<protein>
    <recommendedName>
        <fullName evidence="3">MAM domain-containing protein</fullName>
    </recommendedName>
</protein>
<dbReference type="Proteomes" id="UP001203338">
    <property type="component" value="Unassembled WGS sequence"/>
</dbReference>
<keyword evidence="2" id="KW-1185">Reference proteome</keyword>